<accession>A0A1V9XC82</accession>
<dbReference type="AlphaFoldDB" id="A0A1V9XC82"/>
<reference evidence="3 4" key="1">
    <citation type="journal article" date="2017" name="Gigascience">
        <title>Draft genome of the honey bee ectoparasitic mite, Tropilaelaps mercedesae, is shaped by the parasitic life history.</title>
        <authorList>
            <person name="Dong X."/>
            <person name="Armstrong S.D."/>
            <person name="Xia D."/>
            <person name="Makepeace B.L."/>
            <person name="Darby A.C."/>
            <person name="Kadowaki T."/>
        </authorList>
    </citation>
    <scope>NUCLEOTIDE SEQUENCE [LARGE SCALE GENOMIC DNA]</scope>
    <source>
        <strain evidence="3">Wuxi-XJTLU</strain>
    </source>
</reference>
<protein>
    <recommendedName>
        <fullName evidence="5">Secreted protein</fullName>
    </recommendedName>
</protein>
<evidence type="ECO:0008006" key="5">
    <source>
        <dbReference type="Google" id="ProtNLM"/>
    </source>
</evidence>
<evidence type="ECO:0000256" key="1">
    <source>
        <dbReference type="SAM" id="MobiDB-lite"/>
    </source>
</evidence>
<evidence type="ECO:0000313" key="4">
    <source>
        <dbReference type="Proteomes" id="UP000192247"/>
    </source>
</evidence>
<keyword evidence="4" id="KW-1185">Reference proteome</keyword>
<dbReference type="EMBL" id="MNPL01015589">
    <property type="protein sequence ID" value="OQR71011.1"/>
    <property type="molecule type" value="Genomic_DNA"/>
</dbReference>
<feature type="signal peptide" evidence="2">
    <location>
        <begin position="1"/>
        <end position="16"/>
    </location>
</feature>
<feature type="compositionally biased region" description="Basic and acidic residues" evidence="1">
    <location>
        <begin position="34"/>
        <end position="44"/>
    </location>
</feature>
<feature type="chain" id="PRO_5013071337" description="Secreted protein" evidence="2">
    <location>
        <begin position="17"/>
        <end position="184"/>
    </location>
</feature>
<dbReference type="Proteomes" id="UP000192247">
    <property type="component" value="Unassembled WGS sequence"/>
</dbReference>
<comment type="caution">
    <text evidence="3">The sequence shown here is derived from an EMBL/GenBank/DDBJ whole genome shotgun (WGS) entry which is preliminary data.</text>
</comment>
<proteinExistence type="predicted"/>
<sequence length="184" mass="20488">MRLFLLFAVSLKSVCRRRTSEVLAGVTGDNAPTDDERSGMDKGRPPNVCVFAPAVGSREDIARTKANFTTSCLTRLEFVPRLFTNATSSSWPRDASRRKPLRFVRRCPLIHSRATPRTHLPQRGPMEATGTNVRIAGHAGRTCMDRPRLSFLVRSPESSDRTDTQKTAPQPLIPRSSRLDTTVL</sequence>
<evidence type="ECO:0000256" key="2">
    <source>
        <dbReference type="SAM" id="SignalP"/>
    </source>
</evidence>
<evidence type="ECO:0000313" key="3">
    <source>
        <dbReference type="EMBL" id="OQR71011.1"/>
    </source>
</evidence>
<gene>
    <name evidence="3" type="ORF">BIW11_11263</name>
</gene>
<keyword evidence="2" id="KW-0732">Signal</keyword>
<feature type="region of interest" description="Disordered" evidence="1">
    <location>
        <begin position="26"/>
        <end position="45"/>
    </location>
</feature>
<dbReference type="InParanoid" id="A0A1V9XC82"/>
<organism evidence="3 4">
    <name type="scientific">Tropilaelaps mercedesae</name>
    <dbReference type="NCBI Taxonomy" id="418985"/>
    <lineage>
        <taxon>Eukaryota</taxon>
        <taxon>Metazoa</taxon>
        <taxon>Ecdysozoa</taxon>
        <taxon>Arthropoda</taxon>
        <taxon>Chelicerata</taxon>
        <taxon>Arachnida</taxon>
        <taxon>Acari</taxon>
        <taxon>Parasitiformes</taxon>
        <taxon>Mesostigmata</taxon>
        <taxon>Gamasina</taxon>
        <taxon>Dermanyssoidea</taxon>
        <taxon>Laelapidae</taxon>
        <taxon>Tropilaelaps</taxon>
    </lineage>
</organism>
<name>A0A1V9XC82_9ACAR</name>
<feature type="region of interest" description="Disordered" evidence="1">
    <location>
        <begin position="153"/>
        <end position="184"/>
    </location>
</feature>